<reference evidence="2 3" key="1">
    <citation type="journal article" date="2017" name="Genome Biol. Evol.">
        <title>Phytophthora megakarya and P. palmivora, closely related causal agents of cacao black pod rot, underwent increases in genome sizes and gene numbers by different mechanisms.</title>
        <authorList>
            <person name="Ali S.S."/>
            <person name="Shao J."/>
            <person name="Lary D.J."/>
            <person name="Kronmiller B."/>
            <person name="Shen D."/>
            <person name="Strem M.D."/>
            <person name="Amoako-Attah I."/>
            <person name="Akrofi A.Y."/>
            <person name="Begoude B.A."/>
            <person name="Ten Hoopen G.M."/>
            <person name="Coulibaly K."/>
            <person name="Kebe B.I."/>
            <person name="Melnick R.L."/>
            <person name="Guiltinan M.J."/>
            <person name="Tyler B.M."/>
            <person name="Meinhardt L.W."/>
            <person name="Bailey B.A."/>
        </authorList>
    </citation>
    <scope>NUCLEOTIDE SEQUENCE [LARGE SCALE GENOMIC DNA]</scope>
    <source>
        <strain evidence="3">sbr112.9</strain>
    </source>
</reference>
<proteinExistence type="predicted"/>
<feature type="region of interest" description="Disordered" evidence="1">
    <location>
        <begin position="331"/>
        <end position="359"/>
    </location>
</feature>
<protein>
    <submittedName>
        <fullName evidence="2">Uncharacterized protein</fullName>
    </submittedName>
</protein>
<evidence type="ECO:0000313" key="2">
    <source>
        <dbReference type="EMBL" id="POM69422.1"/>
    </source>
</evidence>
<evidence type="ECO:0000256" key="1">
    <source>
        <dbReference type="SAM" id="MobiDB-lite"/>
    </source>
</evidence>
<dbReference type="AlphaFoldDB" id="A0A2P4XV50"/>
<keyword evidence="3" id="KW-1185">Reference proteome</keyword>
<feature type="compositionally biased region" description="Polar residues" evidence="1">
    <location>
        <begin position="331"/>
        <end position="349"/>
    </location>
</feature>
<gene>
    <name evidence="2" type="ORF">PHPALM_14292</name>
</gene>
<dbReference type="EMBL" id="NCKW01007869">
    <property type="protein sequence ID" value="POM69422.1"/>
    <property type="molecule type" value="Genomic_DNA"/>
</dbReference>
<comment type="caution">
    <text evidence="2">The sequence shown here is derived from an EMBL/GenBank/DDBJ whole genome shotgun (WGS) entry which is preliminary data.</text>
</comment>
<evidence type="ECO:0000313" key="3">
    <source>
        <dbReference type="Proteomes" id="UP000237271"/>
    </source>
</evidence>
<accession>A0A2P4XV50</accession>
<name>A0A2P4XV50_9STRA</name>
<dbReference type="OrthoDB" id="126929at2759"/>
<organism evidence="2 3">
    <name type="scientific">Phytophthora palmivora</name>
    <dbReference type="NCBI Taxonomy" id="4796"/>
    <lineage>
        <taxon>Eukaryota</taxon>
        <taxon>Sar</taxon>
        <taxon>Stramenopiles</taxon>
        <taxon>Oomycota</taxon>
        <taxon>Peronosporomycetes</taxon>
        <taxon>Peronosporales</taxon>
        <taxon>Peronosporaceae</taxon>
        <taxon>Phytophthora</taxon>
    </lineage>
</organism>
<dbReference type="Proteomes" id="UP000237271">
    <property type="component" value="Unassembled WGS sequence"/>
</dbReference>
<sequence length="393" mass="43177">MNAEELVDQINGGQCSVCKASFFVAPQGVRVTHSAFRRGGIDLCDSPRHACGHQLCLTSDKIEGPSPDELSRFDAEVDGESDDDILAVLHQSRAALAGQTVSVSVEGEAPLVHIATTSVHRPSVAVDDVRGRSATTFRPSTLELQIHNAIGHPDHQGKDPKCILECAQQARDTCFRGSPPVLRRAYDFGFHIRGLSVMHFTRVPRTSMSDAADNMTDFSRKNFLARCHDRAFVQKSRGRAFYNETTVSVLKPAVDFLDDFADEGETDRATAKRLALWINMKLGKFRGLIVSVGLHATAQVQSEFALRDSLLAELLYDVQKDKVETQKALVESNQTMSASTVRQSGNTKPVSKVPKNVSRTLPTQAMSTVPFQLRMFLKGARAHFRPATLSKEA</sequence>